<dbReference type="AlphaFoldDB" id="A0A1A7P8X2"/>
<reference evidence="1 2" key="1">
    <citation type="submission" date="2014-11" db="EMBL/GenBank/DDBJ databases">
        <title>Pan-genome of Gallibacterium spp.</title>
        <authorList>
            <person name="Kudirkiene E."/>
            <person name="Bojesen A.M."/>
        </authorList>
    </citation>
    <scope>NUCLEOTIDE SEQUENCE [LARGE SCALE GENOMIC DNA]</scope>
    <source>
        <strain evidence="1 2">F 279</strain>
    </source>
</reference>
<accession>A0A1A7P8X2</accession>
<gene>
    <name evidence="1" type="ORF">QV03_07730</name>
</gene>
<comment type="caution">
    <text evidence="1">The sequence shown here is derived from an EMBL/GenBank/DDBJ whole genome shotgun (WGS) entry which is preliminary data.</text>
</comment>
<protein>
    <submittedName>
        <fullName evidence="1">Uncharacterized protein</fullName>
    </submittedName>
</protein>
<organism evidence="1 2">
    <name type="scientific">Gallibacterium anatis</name>
    <dbReference type="NCBI Taxonomy" id="750"/>
    <lineage>
        <taxon>Bacteria</taxon>
        <taxon>Pseudomonadati</taxon>
        <taxon>Pseudomonadota</taxon>
        <taxon>Gammaproteobacteria</taxon>
        <taxon>Pasteurellales</taxon>
        <taxon>Pasteurellaceae</taxon>
        <taxon>Gallibacterium</taxon>
    </lineage>
</organism>
<name>A0A1A7P8X2_9PAST</name>
<dbReference type="EMBL" id="JTJO01000034">
    <property type="protein sequence ID" value="OBW98265.1"/>
    <property type="molecule type" value="Genomic_DNA"/>
</dbReference>
<evidence type="ECO:0000313" key="2">
    <source>
        <dbReference type="Proteomes" id="UP000092643"/>
    </source>
</evidence>
<dbReference type="Proteomes" id="UP000092643">
    <property type="component" value="Unassembled WGS sequence"/>
</dbReference>
<proteinExistence type="predicted"/>
<evidence type="ECO:0000313" key="1">
    <source>
        <dbReference type="EMBL" id="OBW98265.1"/>
    </source>
</evidence>
<sequence length="98" mass="11454">MRGQLTEELKAKSLELLGYEINQTELRLLPYLLHCLLNKLAIDYAKVNRAELDILNKWIDMEFIHLHHTGVMVSKAFYDIANELLFIGYIRQVGHELT</sequence>
<dbReference type="OrthoDB" id="5691275at2"/>
<dbReference type="RefSeq" id="WP_065232421.1">
    <property type="nucleotide sequence ID" value="NZ_JTJN01000021.1"/>
</dbReference>